<accession>X1BYF8</accession>
<organism evidence="1">
    <name type="scientific">marine sediment metagenome</name>
    <dbReference type="NCBI Taxonomy" id="412755"/>
    <lineage>
        <taxon>unclassified sequences</taxon>
        <taxon>metagenomes</taxon>
        <taxon>ecological metagenomes</taxon>
    </lineage>
</organism>
<sequence length="83" mass="9211">MPASFRGYVVPGGVLDKCSKCGQLVWVSPSSLLIMHDNPGMDILCTLCSLTKIKKDKEFEIADITLAQAEEFEEYLDSEEPVE</sequence>
<dbReference type="AlphaFoldDB" id="X1BYF8"/>
<evidence type="ECO:0000313" key="1">
    <source>
        <dbReference type="EMBL" id="GAH00012.1"/>
    </source>
</evidence>
<gene>
    <name evidence="1" type="ORF">S01H4_51504</name>
</gene>
<dbReference type="EMBL" id="BART01029336">
    <property type="protein sequence ID" value="GAH00012.1"/>
    <property type="molecule type" value="Genomic_DNA"/>
</dbReference>
<protein>
    <submittedName>
        <fullName evidence="1">Uncharacterized protein</fullName>
    </submittedName>
</protein>
<proteinExistence type="predicted"/>
<name>X1BYF8_9ZZZZ</name>
<reference evidence="1" key="1">
    <citation type="journal article" date="2014" name="Front. Microbiol.">
        <title>High frequency of phylogenetically diverse reductive dehalogenase-homologous genes in deep subseafloor sedimentary metagenomes.</title>
        <authorList>
            <person name="Kawai M."/>
            <person name="Futagami T."/>
            <person name="Toyoda A."/>
            <person name="Takaki Y."/>
            <person name="Nishi S."/>
            <person name="Hori S."/>
            <person name="Arai W."/>
            <person name="Tsubouchi T."/>
            <person name="Morono Y."/>
            <person name="Uchiyama I."/>
            <person name="Ito T."/>
            <person name="Fujiyama A."/>
            <person name="Inagaki F."/>
            <person name="Takami H."/>
        </authorList>
    </citation>
    <scope>NUCLEOTIDE SEQUENCE</scope>
    <source>
        <strain evidence="1">Expedition CK06-06</strain>
    </source>
</reference>
<comment type="caution">
    <text evidence="1">The sequence shown here is derived from an EMBL/GenBank/DDBJ whole genome shotgun (WGS) entry which is preliminary data.</text>
</comment>